<reference evidence="4" key="1">
    <citation type="journal article" date="2019" name="Int. J. Syst. Evol. Microbiol.">
        <title>The Global Catalogue of Microorganisms (GCM) 10K type strain sequencing project: providing services to taxonomists for standard genome sequencing and annotation.</title>
        <authorList>
            <consortium name="The Broad Institute Genomics Platform"/>
            <consortium name="The Broad Institute Genome Sequencing Center for Infectious Disease"/>
            <person name="Wu L."/>
            <person name="Ma J."/>
        </authorList>
    </citation>
    <scope>NUCLEOTIDE SEQUENCE [LARGE SCALE GENOMIC DNA]</scope>
    <source>
        <strain evidence="4">JCM 14323</strain>
    </source>
</reference>
<keyword evidence="4" id="KW-1185">Reference proteome</keyword>
<proteinExistence type="predicted"/>
<keyword evidence="2" id="KW-0812">Transmembrane</keyword>
<sequence length="83" mass="8755">MIAVHPEVSSGPECLAPRSASTSTRVTAVLGVLPLLAYWRTGVLAYWRTGVLALALALLAFAVVNVTFEGRNRFASGAFAAYS</sequence>
<gene>
    <name evidence="3" type="ORF">GCM10009750_01320</name>
</gene>
<dbReference type="EMBL" id="BAAANK010000001">
    <property type="protein sequence ID" value="GAA1822642.1"/>
    <property type="molecule type" value="Genomic_DNA"/>
</dbReference>
<feature type="transmembrane region" description="Helical" evidence="2">
    <location>
        <begin position="45"/>
        <end position="68"/>
    </location>
</feature>
<protein>
    <submittedName>
        <fullName evidence="3">Uncharacterized protein</fullName>
    </submittedName>
</protein>
<evidence type="ECO:0000256" key="2">
    <source>
        <dbReference type="SAM" id="Phobius"/>
    </source>
</evidence>
<evidence type="ECO:0000256" key="1">
    <source>
        <dbReference type="SAM" id="MobiDB-lite"/>
    </source>
</evidence>
<keyword evidence="2" id="KW-0472">Membrane</keyword>
<dbReference type="Proteomes" id="UP001501746">
    <property type="component" value="Unassembled WGS sequence"/>
</dbReference>
<organism evidence="3 4">
    <name type="scientific">Agromyces salentinus</name>
    <dbReference type="NCBI Taxonomy" id="269421"/>
    <lineage>
        <taxon>Bacteria</taxon>
        <taxon>Bacillati</taxon>
        <taxon>Actinomycetota</taxon>
        <taxon>Actinomycetes</taxon>
        <taxon>Micrococcales</taxon>
        <taxon>Microbacteriaceae</taxon>
        <taxon>Agromyces</taxon>
    </lineage>
</organism>
<comment type="caution">
    <text evidence="3">The sequence shown here is derived from an EMBL/GenBank/DDBJ whole genome shotgun (WGS) entry which is preliminary data.</text>
</comment>
<name>A0ABP4YPE8_9MICO</name>
<feature type="region of interest" description="Disordered" evidence="1">
    <location>
        <begin position="1"/>
        <end position="21"/>
    </location>
</feature>
<evidence type="ECO:0000313" key="3">
    <source>
        <dbReference type="EMBL" id="GAA1822642.1"/>
    </source>
</evidence>
<evidence type="ECO:0000313" key="4">
    <source>
        <dbReference type="Proteomes" id="UP001501746"/>
    </source>
</evidence>
<dbReference type="RefSeq" id="WP_157425708.1">
    <property type="nucleotide sequence ID" value="NZ_BAAANK010000001.1"/>
</dbReference>
<keyword evidence="2" id="KW-1133">Transmembrane helix</keyword>
<accession>A0ABP4YPE8</accession>